<protein>
    <submittedName>
        <fullName evidence="3">Uncharacterized protein</fullName>
    </submittedName>
</protein>
<evidence type="ECO:0000256" key="2">
    <source>
        <dbReference type="SAM" id="Phobius"/>
    </source>
</evidence>
<feature type="compositionally biased region" description="Pro residues" evidence="1">
    <location>
        <begin position="154"/>
        <end position="169"/>
    </location>
</feature>
<dbReference type="AlphaFoldDB" id="A0A7W3PBL7"/>
<keyword evidence="4" id="KW-1185">Reference proteome</keyword>
<feature type="transmembrane region" description="Helical" evidence="2">
    <location>
        <begin position="266"/>
        <end position="292"/>
    </location>
</feature>
<feature type="transmembrane region" description="Helical" evidence="2">
    <location>
        <begin position="304"/>
        <end position="337"/>
    </location>
</feature>
<feature type="transmembrane region" description="Helical" evidence="2">
    <location>
        <begin position="65"/>
        <end position="89"/>
    </location>
</feature>
<feature type="region of interest" description="Disordered" evidence="1">
    <location>
        <begin position="147"/>
        <end position="185"/>
    </location>
</feature>
<reference evidence="3 4" key="1">
    <citation type="submission" date="2020-07" db="EMBL/GenBank/DDBJ databases">
        <title>Sequencing the genomes of 1000 actinobacteria strains.</title>
        <authorList>
            <person name="Klenk H.-P."/>
        </authorList>
    </citation>
    <scope>NUCLEOTIDE SEQUENCE [LARGE SCALE GENOMIC DNA]</scope>
    <source>
        <strain evidence="3 4">DSM 21349</strain>
    </source>
</reference>
<evidence type="ECO:0000313" key="4">
    <source>
        <dbReference type="Proteomes" id="UP000580910"/>
    </source>
</evidence>
<accession>A0A7W3PBL7</accession>
<dbReference type="EMBL" id="JACGXA010000003">
    <property type="protein sequence ID" value="MBA8805965.1"/>
    <property type="molecule type" value="Genomic_DNA"/>
</dbReference>
<keyword evidence="2" id="KW-0472">Membrane</keyword>
<gene>
    <name evidence="3" type="ORF">FB382_004310</name>
</gene>
<feature type="transmembrane region" description="Helical" evidence="2">
    <location>
        <begin position="12"/>
        <end position="29"/>
    </location>
</feature>
<comment type="caution">
    <text evidence="3">The sequence shown here is derived from an EMBL/GenBank/DDBJ whole genome shotgun (WGS) entry which is preliminary data.</text>
</comment>
<keyword evidence="2" id="KW-1133">Transmembrane helix</keyword>
<dbReference type="Proteomes" id="UP000580910">
    <property type="component" value="Unassembled WGS sequence"/>
</dbReference>
<proteinExistence type="predicted"/>
<name>A0A7W3PBL7_9ACTN</name>
<sequence length="352" mass="36432">MSSSHRPRQVTFAAGLIMTGSVLVVLTAWERISGLHTLETQDAVEKFLSTPPGDSLGLGVEGVLAILRVTGMIAAACATATAILGYQVLQRSRSARVGLSILALPVFVTGLLTGGLMSSMVAAASVMLWLPPARDWFNGREGMKRLTGEGLPPGQLPPGQVPPAPPLPPTTYADPPGQPRAMHGFGEPAGPAGVEQPLLPAPPTGVASRPSAVMWACLLAWVCSGLAIALMATSAAILAVSPGIVFDELHRQNPDLAGQGVSDDALRIATFVMVGLAIIWCLLAIVLGVLVWRRVAWARRGLAVSASAAAVMLLVATLGQPVLVLPLAAAVVTLALLVRPDVKAWFAATSTQ</sequence>
<organism evidence="3 4">
    <name type="scientific">Nocardioides ginsengisegetis</name>
    <dbReference type="NCBI Taxonomy" id="661491"/>
    <lineage>
        <taxon>Bacteria</taxon>
        <taxon>Bacillati</taxon>
        <taxon>Actinomycetota</taxon>
        <taxon>Actinomycetes</taxon>
        <taxon>Propionibacteriales</taxon>
        <taxon>Nocardioidaceae</taxon>
        <taxon>Nocardioides</taxon>
    </lineage>
</organism>
<keyword evidence="2" id="KW-0812">Transmembrane</keyword>
<dbReference type="RefSeq" id="WP_182541965.1">
    <property type="nucleotide sequence ID" value="NZ_JACGXA010000003.1"/>
</dbReference>
<feature type="transmembrane region" description="Helical" evidence="2">
    <location>
        <begin position="212"/>
        <end position="245"/>
    </location>
</feature>
<evidence type="ECO:0000256" key="1">
    <source>
        <dbReference type="SAM" id="MobiDB-lite"/>
    </source>
</evidence>
<evidence type="ECO:0000313" key="3">
    <source>
        <dbReference type="EMBL" id="MBA8805965.1"/>
    </source>
</evidence>